<evidence type="ECO:0000313" key="1">
    <source>
        <dbReference type="EMBL" id="KAI4356083.1"/>
    </source>
</evidence>
<accession>A0ACB9Q5K3</accession>
<evidence type="ECO:0000313" key="2">
    <source>
        <dbReference type="Proteomes" id="UP000828941"/>
    </source>
</evidence>
<dbReference type="Proteomes" id="UP000828941">
    <property type="component" value="Chromosome 1"/>
</dbReference>
<dbReference type="EMBL" id="CM039426">
    <property type="protein sequence ID" value="KAI4356083.1"/>
    <property type="molecule type" value="Genomic_DNA"/>
</dbReference>
<gene>
    <name evidence="1" type="ORF">L6164_000131</name>
</gene>
<keyword evidence="2" id="KW-1185">Reference proteome</keyword>
<sequence length="943" mass="107935">MAEIAVSYALNQLVPFLRQEAKQLSSVHKEFADIKNELESIQAFIKDADRRAAAEGDNNDGIKTWVKQLREIAFRIEDIIDEYMIYVGQQPHHRGYIAPLHNIASSIKTLKPRHEIASKIQGIKSSIQGIKERSERYGFISSFVQGSGSSNVIQGAKWHDPRMTSLFIEEDEVVGFEPPRDELVGWLIEGATERAVISIVGMGGLGKTTLAKNVFENQKVTRYFDCQAWITVSQSYSAEGLLKEMMEQFCKATREPLPLGMYTMDEKSLITEMRHYLKQRRYAIIFDDVWKLEFWDEIELAFPDYNNGSRIVITTRMMGVAEFCKKSSLVFVHKLQPLPPNKAWELFCRKAFRFEFDGNCPLELVDISTEIVRKCEGLPLAIVAIGGLLSTKGKTIFEWQKLRQNLSLELESNPHLTSLTRILLLSYDDLPFYLKPCLLYFGIYPEDFSISCVRLIRQWIAEGFVKYEKGKTLEEVAKECLTELIQRSLVQVSLVNFDGKARSCRVHDLFREMIIKKVQDLSFCHFMNLNQDDMSSSDETIRRLAITTSSEDAQWSFGNSSIRSMFIFTADHLPESFLSRFSRKLRLLKVMDFEDASPSHAPDGLGNLLHLRYLSLRNTSAKALPKSIGNLLNLETLDLKQTLISEIPAEMNKLTKLRHVLAYYRNYDAGFHLNSERGVKIKEGIGHVMSLQKLYHVEADHGGLDLIKELKRLKQLRKLGLKLVKREYGHALCDSIADMKNLECLDISAITEDEIIDLHPISSPPHQLRRLHLKGRLDKLPTWVPKLEHLVRLWLDYSKLTNEAVKLLKTLPNLLDLSLFKDSFDGGSLHFEEGGFQKLRDLRLNGLKELNSILIDKGALPVLKCLEIGGNPQLKEVPLDIHRLENLEVVYFMDLPDEFNQSIDPDEGKEYWAIVHVPVVHVGRKVGPSYGAYDVRTFRHFKA</sequence>
<organism evidence="1 2">
    <name type="scientific">Bauhinia variegata</name>
    <name type="common">Purple orchid tree</name>
    <name type="synonym">Phanera variegata</name>
    <dbReference type="NCBI Taxonomy" id="167791"/>
    <lineage>
        <taxon>Eukaryota</taxon>
        <taxon>Viridiplantae</taxon>
        <taxon>Streptophyta</taxon>
        <taxon>Embryophyta</taxon>
        <taxon>Tracheophyta</taxon>
        <taxon>Spermatophyta</taxon>
        <taxon>Magnoliopsida</taxon>
        <taxon>eudicotyledons</taxon>
        <taxon>Gunneridae</taxon>
        <taxon>Pentapetalae</taxon>
        <taxon>rosids</taxon>
        <taxon>fabids</taxon>
        <taxon>Fabales</taxon>
        <taxon>Fabaceae</taxon>
        <taxon>Cercidoideae</taxon>
        <taxon>Cercideae</taxon>
        <taxon>Bauhiniinae</taxon>
        <taxon>Bauhinia</taxon>
    </lineage>
</organism>
<proteinExistence type="predicted"/>
<name>A0ACB9Q5K3_BAUVA</name>
<reference evidence="1 2" key="1">
    <citation type="journal article" date="2022" name="DNA Res.">
        <title>Chromosomal-level genome assembly of the orchid tree Bauhinia variegata (Leguminosae; Cercidoideae) supports the allotetraploid origin hypothesis of Bauhinia.</title>
        <authorList>
            <person name="Zhong Y."/>
            <person name="Chen Y."/>
            <person name="Zheng D."/>
            <person name="Pang J."/>
            <person name="Liu Y."/>
            <person name="Luo S."/>
            <person name="Meng S."/>
            <person name="Qian L."/>
            <person name="Wei D."/>
            <person name="Dai S."/>
            <person name="Zhou R."/>
        </authorList>
    </citation>
    <scope>NUCLEOTIDE SEQUENCE [LARGE SCALE GENOMIC DNA]</scope>
    <source>
        <strain evidence="1">BV-YZ2020</strain>
    </source>
</reference>
<protein>
    <submittedName>
        <fullName evidence="1">Uncharacterized protein</fullName>
    </submittedName>
</protein>
<comment type="caution">
    <text evidence="1">The sequence shown here is derived from an EMBL/GenBank/DDBJ whole genome shotgun (WGS) entry which is preliminary data.</text>
</comment>